<dbReference type="eggNOG" id="ENOG502QPS1">
    <property type="taxonomic scope" value="Eukaryota"/>
</dbReference>
<dbReference type="HOGENOM" id="CLU_048897_1_0_1"/>
<dbReference type="InParanoid" id="B3RP97"/>
<keyword evidence="8" id="KW-1185">Reference proteome</keyword>
<keyword evidence="3 5" id="KW-0663">Pyridoxal phosphate</keyword>
<dbReference type="SUPFAM" id="SSF53686">
    <property type="entry name" value="Tryptophan synthase beta subunit-like PLP-dependent enzymes"/>
    <property type="match status" value="1"/>
</dbReference>
<dbReference type="AlphaFoldDB" id="B3RP97"/>
<dbReference type="PANTHER" id="PTHR43780:SF2">
    <property type="entry name" value="1-AMINOCYCLOPROPANE-1-CARBOXYLATE DEAMINASE-RELATED"/>
    <property type="match status" value="1"/>
</dbReference>
<organism evidence="7 8">
    <name type="scientific">Trichoplax adhaerens</name>
    <name type="common">Trichoplax reptans</name>
    <dbReference type="NCBI Taxonomy" id="10228"/>
    <lineage>
        <taxon>Eukaryota</taxon>
        <taxon>Metazoa</taxon>
        <taxon>Placozoa</taxon>
        <taxon>Uniplacotomia</taxon>
        <taxon>Trichoplacea</taxon>
        <taxon>Trichoplacidae</taxon>
        <taxon>Trichoplax</taxon>
    </lineage>
</organism>
<dbReference type="GO" id="GO:0019148">
    <property type="term" value="F:D-cysteine desulfhydrase activity"/>
    <property type="evidence" value="ECO:0000318"/>
    <property type="project" value="GO_Central"/>
</dbReference>
<evidence type="ECO:0000313" key="7">
    <source>
        <dbReference type="EMBL" id="EDV27597.1"/>
    </source>
</evidence>
<dbReference type="EMBL" id="DS985242">
    <property type="protein sequence ID" value="EDV27597.1"/>
    <property type="molecule type" value="Genomic_DNA"/>
</dbReference>
<feature type="modified residue" description="N6-(pyridoxal phosphate)lysine" evidence="5">
    <location>
        <position position="72"/>
    </location>
</feature>
<dbReference type="RefSeq" id="XP_002109431.1">
    <property type="nucleotide sequence ID" value="XM_002109395.1"/>
</dbReference>
<dbReference type="PhylomeDB" id="B3RP97"/>
<dbReference type="InterPro" id="IPR001926">
    <property type="entry name" value="TrpB-like_PALP"/>
</dbReference>
<dbReference type="Gene3D" id="3.40.50.1100">
    <property type="match status" value="2"/>
</dbReference>
<reference evidence="7 8" key="1">
    <citation type="journal article" date="2008" name="Nature">
        <title>The Trichoplax genome and the nature of placozoans.</title>
        <authorList>
            <person name="Srivastava M."/>
            <person name="Begovic E."/>
            <person name="Chapman J."/>
            <person name="Putnam N.H."/>
            <person name="Hellsten U."/>
            <person name="Kawashima T."/>
            <person name="Kuo A."/>
            <person name="Mitros T."/>
            <person name="Salamov A."/>
            <person name="Carpenter M.L."/>
            <person name="Signorovitch A.Y."/>
            <person name="Moreno M.A."/>
            <person name="Kamm K."/>
            <person name="Grimwood J."/>
            <person name="Schmutz J."/>
            <person name="Shapiro H."/>
            <person name="Grigoriev I.V."/>
            <person name="Buss L.W."/>
            <person name="Schierwater B."/>
            <person name="Dellaporta S.L."/>
            <person name="Rokhsar D.S."/>
        </authorList>
    </citation>
    <scope>NUCLEOTIDE SEQUENCE [LARGE SCALE GENOMIC DNA]</scope>
    <source>
        <strain evidence="7 8">Grell-BS-1999</strain>
    </source>
</reference>
<feature type="domain" description="Tryptophan synthase beta chain-like PALP" evidence="6">
    <location>
        <begin position="52"/>
        <end position="344"/>
    </location>
</feature>
<dbReference type="FunFam" id="3.40.50.1100:FF:000042">
    <property type="entry name" value="Bifunctional D-cysteine desulfhydrase/1-aminocyclopropane-1-carboxylate deaminase mitochondrial"/>
    <property type="match status" value="1"/>
</dbReference>
<evidence type="ECO:0000259" key="6">
    <source>
        <dbReference type="Pfam" id="PF00291"/>
    </source>
</evidence>
<dbReference type="CTD" id="6750646"/>
<dbReference type="OMA" id="ERYHAGT"/>
<dbReference type="InterPro" id="IPR027278">
    <property type="entry name" value="ACCD_DCysDesulf"/>
</dbReference>
<evidence type="ECO:0000256" key="5">
    <source>
        <dbReference type="PIRSR" id="PIRSR006278-2"/>
    </source>
</evidence>
<evidence type="ECO:0000313" key="8">
    <source>
        <dbReference type="Proteomes" id="UP000009022"/>
    </source>
</evidence>
<dbReference type="KEGG" id="tad:TRIADDRAFT_53453"/>
<evidence type="ECO:0000256" key="4">
    <source>
        <dbReference type="PIRSR" id="PIRSR006278-1"/>
    </source>
</evidence>
<comment type="cofactor">
    <cofactor evidence="1">
        <name>pyridoxal 5'-phosphate</name>
        <dbReference type="ChEBI" id="CHEBI:597326"/>
    </cofactor>
</comment>
<gene>
    <name evidence="7" type="ORF">TRIADDRAFT_53453</name>
</gene>
<dbReference type="OrthoDB" id="10266364at2759"/>
<evidence type="ECO:0000256" key="1">
    <source>
        <dbReference type="ARBA" id="ARBA00001933"/>
    </source>
</evidence>
<proteinExistence type="inferred from homology"/>
<name>B3RP97_TRIAD</name>
<dbReference type="PANTHER" id="PTHR43780">
    <property type="entry name" value="1-AMINOCYCLOPROPANE-1-CARBOXYLATE DEAMINASE-RELATED"/>
    <property type="match status" value="1"/>
</dbReference>
<dbReference type="Pfam" id="PF00291">
    <property type="entry name" value="PALP"/>
    <property type="match status" value="1"/>
</dbReference>
<dbReference type="PIRSF" id="PIRSF006278">
    <property type="entry name" value="ACCD_DCysDesulf"/>
    <property type="match status" value="1"/>
</dbReference>
<feature type="active site" description="Nucleophile" evidence="4">
    <location>
        <position position="99"/>
    </location>
</feature>
<evidence type="ECO:0000256" key="2">
    <source>
        <dbReference type="ARBA" id="ARBA00008639"/>
    </source>
</evidence>
<accession>B3RP97</accession>
<protein>
    <recommendedName>
        <fullName evidence="6">Tryptophan synthase beta chain-like PALP domain-containing protein</fullName>
    </recommendedName>
</protein>
<evidence type="ECO:0000256" key="3">
    <source>
        <dbReference type="ARBA" id="ARBA00022898"/>
    </source>
</evidence>
<dbReference type="STRING" id="10228.B3RP97"/>
<sequence length="383" mass="43096">MAYNSQNLIRYTPPSWASTLCYIPQYYLKLAQRLTPIYQWDLPAAFPNRSISNFQIYIKRDDMTGSVLSGNKVRKLEFLLADALQKKCTSILTAGGIQSNHCRTTAVAARQLGLSSYLFLRCDEEMRSNLQLVGCTGNVFLNSMVASKVFLIERKAQFFPDILPKMQQLSTYLKSTTGDECYLIPIGGSNVIGLFGYIECFRELVEQGLYENFDDIVVTCGSGGSTCGLALSNYLTGSKVKMHALCICSDANYFYQHIDETLQQLKLSDQVKARDIVDIIDGYAGLGYGLSTEDEMKFAYDVSKSTGIILDPVYNTKAVKGMLHELEHNPERFQGRRILYIHTGGIFGAYDGRFNNMLEQERSSNVEIMNWTDYQTSIGDNKK</sequence>
<dbReference type="Proteomes" id="UP000009022">
    <property type="component" value="Unassembled WGS sequence"/>
</dbReference>
<dbReference type="InterPro" id="IPR036052">
    <property type="entry name" value="TrpB-like_PALP_sf"/>
</dbReference>
<comment type="similarity">
    <text evidence="2">Belongs to the ACC deaminase/D-cysteine desulfhydrase family.</text>
</comment>
<dbReference type="GeneID" id="6750646"/>